<dbReference type="InterPro" id="IPR036291">
    <property type="entry name" value="NAD(P)-bd_dom_sf"/>
</dbReference>
<dbReference type="PANTHER" id="PTHR47706:SF9">
    <property type="entry name" value="NMRA-LIKE DOMAIN-CONTAINING PROTEIN-RELATED"/>
    <property type="match status" value="1"/>
</dbReference>
<dbReference type="EMBL" id="JAAOAQ010000538">
    <property type="protein sequence ID" value="KAF5542587.1"/>
    <property type="molecule type" value="Genomic_DNA"/>
</dbReference>
<proteinExistence type="predicted"/>
<dbReference type="AlphaFoldDB" id="A0A8H5MVQ7"/>
<feature type="domain" description="NmrA-like" evidence="3">
    <location>
        <begin position="56"/>
        <end position="136"/>
    </location>
</feature>
<evidence type="ECO:0000313" key="4">
    <source>
        <dbReference type="EMBL" id="KAF5542587.1"/>
    </source>
</evidence>
<reference evidence="4 5" key="1">
    <citation type="submission" date="2020-05" db="EMBL/GenBank/DDBJ databases">
        <title>Identification and distribution of gene clusters putatively required for synthesis of sphingolipid metabolism inhibitors in phylogenetically diverse species of the filamentous fungus Fusarium.</title>
        <authorList>
            <person name="Kim H.-S."/>
            <person name="Busman M."/>
            <person name="Brown D.W."/>
            <person name="Divon H."/>
            <person name="Uhlig S."/>
            <person name="Proctor R.H."/>
        </authorList>
    </citation>
    <scope>NUCLEOTIDE SEQUENCE [LARGE SCALE GENOMIC DNA]</scope>
    <source>
        <strain evidence="4 5">NRRL 13617</strain>
    </source>
</reference>
<dbReference type="PANTHER" id="PTHR47706">
    <property type="entry name" value="NMRA-LIKE FAMILY PROTEIN"/>
    <property type="match status" value="1"/>
</dbReference>
<dbReference type="Gene3D" id="3.40.50.720">
    <property type="entry name" value="NAD(P)-binding Rossmann-like Domain"/>
    <property type="match status" value="1"/>
</dbReference>
<dbReference type="SUPFAM" id="SSF51735">
    <property type="entry name" value="NAD(P)-binding Rossmann-fold domains"/>
    <property type="match status" value="1"/>
</dbReference>
<evidence type="ECO:0000256" key="2">
    <source>
        <dbReference type="ARBA" id="ARBA00023002"/>
    </source>
</evidence>
<keyword evidence="5" id="KW-1185">Reference proteome</keyword>
<dbReference type="OrthoDB" id="9984533at2759"/>
<sequence length="239" mass="26919">MSKGQVKNVIFLGVSTLQELILPFSAKNLIIWKWATLSRKDSAAKFPADIKVIRTDSTAASLENALAGQDVIISMLGDAGLHLQKSIVDAAIVAGVERIFPSEFGCRTYIDKVVELMPYFQQKRDMISYLRTKQDRISWTAMIPNPFFDEEILAAVEKSSGRTFERHYMNSTDLYEDALRRFRSRGPGDEKDLLAERDIIQCITYGKGEFLGLSDVRDGNDWTESLEEDVKGVLEGTRP</sequence>
<dbReference type="Pfam" id="PF05368">
    <property type="entry name" value="NmrA"/>
    <property type="match status" value="1"/>
</dbReference>
<dbReference type="GO" id="GO:0016491">
    <property type="term" value="F:oxidoreductase activity"/>
    <property type="evidence" value="ECO:0007669"/>
    <property type="project" value="UniProtKB-KW"/>
</dbReference>
<keyword evidence="2" id="KW-0560">Oxidoreductase</keyword>
<dbReference type="InterPro" id="IPR008030">
    <property type="entry name" value="NmrA-like"/>
</dbReference>
<protein>
    <submittedName>
        <fullName evidence="4">Isoflavone reductase family</fullName>
    </submittedName>
</protein>
<comment type="caution">
    <text evidence="4">The sequence shown here is derived from an EMBL/GenBank/DDBJ whole genome shotgun (WGS) entry which is preliminary data.</text>
</comment>
<gene>
    <name evidence="4" type="ORF">FPHYL_11494</name>
</gene>
<organism evidence="4 5">
    <name type="scientific">Fusarium phyllophilum</name>
    <dbReference type="NCBI Taxonomy" id="47803"/>
    <lineage>
        <taxon>Eukaryota</taxon>
        <taxon>Fungi</taxon>
        <taxon>Dikarya</taxon>
        <taxon>Ascomycota</taxon>
        <taxon>Pezizomycotina</taxon>
        <taxon>Sordariomycetes</taxon>
        <taxon>Hypocreomycetidae</taxon>
        <taxon>Hypocreales</taxon>
        <taxon>Nectriaceae</taxon>
        <taxon>Fusarium</taxon>
        <taxon>Fusarium fujikuroi species complex</taxon>
    </lineage>
</organism>
<dbReference type="Proteomes" id="UP000582016">
    <property type="component" value="Unassembled WGS sequence"/>
</dbReference>
<name>A0A8H5MVQ7_9HYPO</name>
<evidence type="ECO:0000256" key="1">
    <source>
        <dbReference type="ARBA" id="ARBA00022857"/>
    </source>
</evidence>
<accession>A0A8H5MVQ7</accession>
<dbReference type="InterPro" id="IPR051609">
    <property type="entry name" value="NmrA/Isoflavone_reductase-like"/>
</dbReference>
<evidence type="ECO:0000313" key="5">
    <source>
        <dbReference type="Proteomes" id="UP000582016"/>
    </source>
</evidence>
<evidence type="ECO:0000259" key="3">
    <source>
        <dbReference type="Pfam" id="PF05368"/>
    </source>
</evidence>
<keyword evidence="1" id="KW-0521">NADP</keyword>